<evidence type="ECO:0000256" key="1">
    <source>
        <dbReference type="ARBA" id="ARBA00022723"/>
    </source>
</evidence>
<keyword evidence="3" id="KW-0411">Iron-sulfur</keyword>
<evidence type="ECO:0000313" key="5">
    <source>
        <dbReference type="EMBL" id="EGO65511.1"/>
    </source>
</evidence>
<dbReference type="GO" id="GO:0046872">
    <property type="term" value="F:metal ion binding"/>
    <property type="evidence" value="ECO:0007669"/>
    <property type="project" value="UniProtKB-KW"/>
</dbReference>
<dbReference type="Gene3D" id="3.30.70.20">
    <property type="match status" value="2"/>
</dbReference>
<gene>
    <name evidence="5" type="ORF">ALO_02836</name>
</gene>
<dbReference type="InterPro" id="IPR017900">
    <property type="entry name" value="4Fe4S_Fe_S_CS"/>
</dbReference>
<feature type="domain" description="4Fe-4S ferredoxin-type" evidence="4">
    <location>
        <begin position="320"/>
        <end position="349"/>
    </location>
</feature>
<dbReference type="GO" id="GO:0051536">
    <property type="term" value="F:iron-sulfur cluster binding"/>
    <property type="evidence" value="ECO:0007669"/>
    <property type="project" value="UniProtKB-KW"/>
</dbReference>
<dbReference type="eggNOG" id="COG1145">
    <property type="taxonomic scope" value="Bacteria"/>
</dbReference>
<dbReference type="EMBL" id="AFGF01000017">
    <property type="protein sequence ID" value="EGO65511.1"/>
    <property type="molecule type" value="Genomic_DNA"/>
</dbReference>
<reference evidence="5 6" key="1">
    <citation type="journal article" date="2011" name="EMBO J.">
        <title>Structural diversity of bacterial flagellar motors.</title>
        <authorList>
            <person name="Chen S."/>
            <person name="Beeby M."/>
            <person name="Murphy G.E."/>
            <person name="Leadbetter J.R."/>
            <person name="Hendrixson D.R."/>
            <person name="Briegel A."/>
            <person name="Li Z."/>
            <person name="Shi J."/>
            <person name="Tocheva E.I."/>
            <person name="Muller A."/>
            <person name="Dobro M.J."/>
            <person name="Jensen G.J."/>
        </authorList>
    </citation>
    <scope>NUCLEOTIDE SEQUENCE [LARGE SCALE GENOMIC DNA]</scope>
    <source>
        <strain evidence="5 6">DSM 6540</strain>
    </source>
</reference>
<dbReference type="OrthoDB" id="5422255at2"/>
<dbReference type="STRING" id="1009370.ALO_02836"/>
<dbReference type="Proteomes" id="UP000003240">
    <property type="component" value="Unassembled WGS sequence"/>
</dbReference>
<proteinExistence type="predicted"/>
<feature type="domain" description="4Fe-4S ferredoxin-type" evidence="4">
    <location>
        <begin position="284"/>
        <end position="313"/>
    </location>
</feature>
<organism evidence="5 6">
    <name type="scientific">Acetonema longum DSM 6540</name>
    <dbReference type="NCBI Taxonomy" id="1009370"/>
    <lineage>
        <taxon>Bacteria</taxon>
        <taxon>Bacillati</taxon>
        <taxon>Bacillota</taxon>
        <taxon>Negativicutes</taxon>
        <taxon>Acetonemataceae</taxon>
        <taxon>Acetonema</taxon>
    </lineage>
</organism>
<sequence length="435" mass="47646">MGHRYNQDKYQLLQQRLDRTLTGAPASPVLMRILQMLFSPAEAELAAKLPGQLTPLAVLARRTGLPEPQLDEKLTDLAERGLIIDLEYNGKRYFSLAPVVIGFFEFTFMRTRDELPMAELAALFEEYMMSDASDSAFPHAVFQGETQIGRSLVREEALPADSTEILDWERASKVIEQAKSIGVSLCACRHKQSHLGQACQAPQEVCLSMNYAADILVRRGMARTVGASEALRILQKCKEAGLAQTGDNVQRNLSYICNCCGCCCSMFQSVRRLHMRGAIVTSNWLAGLDASKCRRCGKCVAACPAGAISFVNQPENGLKPSVICDESLCLGCGVCHTACPLGAISLRSRPQKVYVPETAFDKNVAMAIERGKVAELLFDQPESLSARALARTATLLEKSGPVRALLALKPVKSIFLKGLVTGAKARMKEIRPYIE</sequence>
<accession>F7NEV0</accession>
<dbReference type="SUPFAM" id="SSF54862">
    <property type="entry name" value="4Fe-4S ferredoxins"/>
    <property type="match status" value="1"/>
</dbReference>
<keyword evidence="1" id="KW-0479">Metal-binding</keyword>
<dbReference type="PROSITE" id="PS51379">
    <property type="entry name" value="4FE4S_FER_2"/>
    <property type="match status" value="2"/>
</dbReference>
<evidence type="ECO:0000259" key="4">
    <source>
        <dbReference type="PROSITE" id="PS51379"/>
    </source>
</evidence>
<protein>
    <submittedName>
        <fullName evidence="5">Putative iron-sulfur protein</fullName>
    </submittedName>
</protein>
<evidence type="ECO:0000256" key="3">
    <source>
        <dbReference type="ARBA" id="ARBA00023014"/>
    </source>
</evidence>
<dbReference type="InterPro" id="IPR017896">
    <property type="entry name" value="4Fe4S_Fe-S-bd"/>
</dbReference>
<evidence type="ECO:0000313" key="6">
    <source>
        <dbReference type="Proteomes" id="UP000003240"/>
    </source>
</evidence>
<dbReference type="AlphaFoldDB" id="F7NEV0"/>
<name>F7NEV0_9FIRM</name>
<keyword evidence="2" id="KW-0408">Iron</keyword>
<dbReference type="PROSITE" id="PS00198">
    <property type="entry name" value="4FE4S_FER_1"/>
    <property type="match status" value="1"/>
</dbReference>
<dbReference type="RefSeq" id="WP_004092620.1">
    <property type="nucleotide sequence ID" value="NZ_AFGF01000017.1"/>
</dbReference>
<comment type="caution">
    <text evidence="5">The sequence shown here is derived from an EMBL/GenBank/DDBJ whole genome shotgun (WGS) entry which is preliminary data.</text>
</comment>
<evidence type="ECO:0000256" key="2">
    <source>
        <dbReference type="ARBA" id="ARBA00023004"/>
    </source>
</evidence>
<dbReference type="Pfam" id="PF12838">
    <property type="entry name" value="Fer4_7"/>
    <property type="match status" value="1"/>
</dbReference>
<keyword evidence="6" id="KW-1185">Reference proteome</keyword>